<gene>
    <name evidence="3" type="primary">LOC128198643</name>
</gene>
<organism evidence="2 3">
    <name type="scientific">Bicyclus anynana</name>
    <name type="common">Squinting bush brown butterfly</name>
    <dbReference type="NCBI Taxonomy" id="110368"/>
    <lineage>
        <taxon>Eukaryota</taxon>
        <taxon>Metazoa</taxon>
        <taxon>Ecdysozoa</taxon>
        <taxon>Arthropoda</taxon>
        <taxon>Hexapoda</taxon>
        <taxon>Insecta</taxon>
        <taxon>Pterygota</taxon>
        <taxon>Neoptera</taxon>
        <taxon>Endopterygota</taxon>
        <taxon>Lepidoptera</taxon>
        <taxon>Glossata</taxon>
        <taxon>Ditrysia</taxon>
        <taxon>Papilionoidea</taxon>
        <taxon>Nymphalidae</taxon>
        <taxon>Satyrinae</taxon>
        <taxon>Satyrini</taxon>
        <taxon>Mycalesina</taxon>
        <taxon>Bicyclus</taxon>
    </lineage>
</organism>
<name>A0ABM3LPC1_BICAN</name>
<keyword evidence="2" id="KW-1185">Reference proteome</keyword>
<dbReference type="GeneID" id="128198643"/>
<dbReference type="RefSeq" id="XP_052740938.1">
    <property type="nucleotide sequence ID" value="XM_052884978.1"/>
</dbReference>
<proteinExistence type="predicted"/>
<dbReference type="InterPro" id="IPR010562">
    <property type="entry name" value="Haemolymph_juvenile_hormone-bd"/>
</dbReference>
<dbReference type="PANTHER" id="PTHR11008:SF32">
    <property type="entry name" value="CIRCADIAN CLOCK-CONTROLLED PROTEIN DAYWAKE-RELATED"/>
    <property type="match status" value="1"/>
</dbReference>
<keyword evidence="1" id="KW-0472">Membrane</keyword>
<dbReference type="SMART" id="SM00700">
    <property type="entry name" value="JHBP"/>
    <property type="match status" value="1"/>
</dbReference>
<dbReference type="Proteomes" id="UP001652582">
    <property type="component" value="Chromosome 13"/>
</dbReference>
<dbReference type="InterPro" id="IPR038606">
    <property type="entry name" value="To_sf"/>
</dbReference>
<evidence type="ECO:0000313" key="3">
    <source>
        <dbReference type="RefSeq" id="XP_052740938.1"/>
    </source>
</evidence>
<feature type="transmembrane region" description="Helical" evidence="1">
    <location>
        <begin position="31"/>
        <end position="54"/>
    </location>
</feature>
<keyword evidence="1" id="KW-1133">Transmembrane helix</keyword>
<accession>A0ABM3LPC1</accession>
<protein>
    <submittedName>
        <fullName evidence="3">Circadian clock-controlled protein daywake-like</fullName>
    </submittedName>
</protein>
<reference evidence="3" key="1">
    <citation type="submission" date="2025-08" db="UniProtKB">
        <authorList>
            <consortium name="RefSeq"/>
        </authorList>
    </citation>
    <scope>IDENTIFICATION</scope>
</reference>
<dbReference type="Pfam" id="PF06585">
    <property type="entry name" value="JHBP"/>
    <property type="match status" value="1"/>
</dbReference>
<sequence>MCLYKAGEAKIIYSIHHYVLRRPTFQKMSEVTVLGVGTLFLLFFSFSNSSSIVFQKKCCLQDSACLTEQARSILKTFMEGDAELGIEKMDKMSIEPVEINKNGLIFEDKNLEVEGLQNSVISNVSVNLNFKAIVISSLVKSVVITGDYTASGSLFGSPVFGDGKSLKKFNGVKMDIVFLYDIEKNKDGNDVVNLKSHVYSVSLIGGVYQCYENAFNNDKEKSDQLHAMINDNWSIIFYTYGDLYFSKIIAKIFSGLKIFLASQNLKDMVNY</sequence>
<evidence type="ECO:0000313" key="2">
    <source>
        <dbReference type="Proteomes" id="UP001652582"/>
    </source>
</evidence>
<evidence type="ECO:0000256" key="1">
    <source>
        <dbReference type="SAM" id="Phobius"/>
    </source>
</evidence>
<dbReference type="Gene3D" id="3.15.10.30">
    <property type="entry name" value="Haemolymph juvenile hormone binding protein"/>
    <property type="match status" value="1"/>
</dbReference>
<dbReference type="PANTHER" id="PTHR11008">
    <property type="entry name" value="PROTEIN TAKEOUT-LIKE PROTEIN"/>
    <property type="match status" value="1"/>
</dbReference>
<keyword evidence="1" id="KW-0812">Transmembrane</keyword>